<dbReference type="Proteomes" id="UP000759443">
    <property type="component" value="Unassembled WGS sequence"/>
</dbReference>
<gene>
    <name evidence="4" type="primary">deoB</name>
    <name evidence="7" type="ORF">J2Z17_003192</name>
</gene>
<feature type="binding site" evidence="4">
    <location>
        <position position="358"/>
    </location>
    <ligand>
        <name>Mn(2+)</name>
        <dbReference type="ChEBI" id="CHEBI:29035"/>
        <label>2</label>
    </ligand>
</feature>
<feature type="domain" description="Metalloenzyme" evidence="6">
    <location>
        <begin position="3"/>
        <end position="396"/>
    </location>
</feature>
<evidence type="ECO:0000256" key="1">
    <source>
        <dbReference type="ARBA" id="ARBA00010373"/>
    </source>
</evidence>
<dbReference type="InterPro" id="IPR006124">
    <property type="entry name" value="Metalloenzyme"/>
</dbReference>
<dbReference type="Pfam" id="PF01676">
    <property type="entry name" value="Metalloenzyme"/>
    <property type="match status" value="1"/>
</dbReference>
<comment type="pathway">
    <text evidence="4">Carbohydrate degradation; 2-deoxy-D-ribose 1-phosphate degradation; D-glyceraldehyde 3-phosphate and acetaldehyde from 2-deoxy-alpha-D-ribose 1-phosphate: step 1/2.</text>
</comment>
<feature type="binding site" evidence="4">
    <location>
        <position position="346"/>
    </location>
    <ligand>
        <name>Mn(2+)</name>
        <dbReference type="ChEBI" id="CHEBI:29035"/>
        <label>1</label>
    </ligand>
</feature>
<comment type="caution">
    <text evidence="7">The sequence shown here is derived from an EMBL/GenBank/DDBJ whole genome shotgun (WGS) entry which is preliminary data.</text>
</comment>
<dbReference type="PANTHER" id="PTHR21110">
    <property type="entry name" value="PHOSPHOPENTOMUTASE"/>
    <property type="match status" value="1"/>
</dbReference>
<proteinExistence type="inferred from homology"/>
<evidence type="ECO:0000256" key="3">
    <source>
        <dbReference type="ARBA" id="ARBA00023211"/>
    </source>
</evidence>
<dbReference type="EMBL" id="JAGGJU010000008">
    <property type="protein sequence ID" value="MBP1851744.1"/>
    <property type="molecule type" value="Genomic_DNA"/>
</dbReference>
<accession>A0ABS4E1C8</accession>
<comment type="cofactor">
    <cofactor evidence="4">
        <name>Mn(2+)</name>
        <dbReference type="ChEBI" id="CHEBI:29035"/>
    </cofactor>
    <text evidence="4">Binds 2 manganese ions.</text>
</comment>
<evidence type="ECO:0000256" key="4">
    <source>
        <dbReference type="HAMAP-Rule" id="MF_00740"/>
    </source>
</evidence>
<dbReference type="CDD" id="cd16009">
    <property type="entry name" value="PPM"/>
    <property type="match status" value="1"/>
</dbReference>
<protein>
    <recommendedName>
        <fullName evidence="4 5">Phosphopentomutase</fullName>
        <ecNumber evidence="4 5">5.4.2.7</ecNumber>
    </recommendedName>
    <alternativeName>
        <fullName evidence="4">Phosphodeoxyribomutase</fullName>
    </alternativeName>
</protein>
<dbReference type="InterPro" id="IPR024052">
    <property type="entry name" value="Phosphopentomutase_DeoB_cap_sf"/>
</dbReference>
<dbReference type="RefSeq" id="WP_209946589.1">
    <property type="nucleotide sequence ID" value="NZ_JAGGJU010000008.1"/>
</dbReference>
<dbReference type="SUPFAM" id="SSF53649">
    <property type="entry name" value="Alkaline phosphatase-like"/>
    <property type="match status" value="1"/>
</dbReference>
<dbReference type="HAMAP" id="MF_00740">
    <property type="entry name" value="Phosphopentomut"/>
    <property type="match status" value="1"/>
</dbReference>
<dbReference type="InterPro" id="IPR017850">
    <property type="entry name" value="Alkaline_phosphatase_core_sf"/>
</dbReference>
<reference evidence="7 8" key="1">
    <citation type="submission" date="2021-03" db="EMBL/GenBank/DDBJ databases">
        <title>Genomic Encyclopedia of Type Strains, Phase IV (KMG-IV): sequencing the most valuable type-strain genomes for metagenomic binning, comparative biology and taxonomic classification.</title>
        <authorList>
            <person name="Goeker M."/>
        </authorList>
    </citation>
    <scope>NUCLEOTIDE SEQUENCE [LARGE SCALE GENOMIC DNA]</scope>
    <source>
        <strain evidence="7 8">DSM 21600</strain>
    </source>
</reference>
<comment type="catalytic activity">
    <reaction evidence="4">
        <text>alpha-D-ribose 1-phosphate = D-ribose 5-phosphate</text>
        <dbReference type="Rhea" id="RHEA:18793"/>
        <dbReference type="ChEBI" id="CHEBI:57720"/>
        <dbReference type="ChEBI" id="CHEBI:78346"/>
        <dbReference type="EC" id="5.4.2.7"/>
    </reaction>
</comment>
<sequence>MARAFLFVLDSFGIGGAPDASAYGDEGSDTLGHIAEFCATGAGDRAGLRSGRLKLPNLSALGLMQIAKLASGTYPAGMPVPERIFGLHGAASETSRGKDTPSGHWEIAGTPVMFDWGYFPEGDQAFPRDLVEAICERADLPGILGNCHASGTEIIARLGVEHIRSHKPICYTSSDSVFQIAAHEASFGLERLMDLCAIVRELVDPLNIGRVIARPFVGDSPATFERTGNRRDFSVLPPEPTLLDRLIEADRRVHAVGKIGDIFAHQGVSRVIKANGNMALVDATLKAMDEASDGDLVFTNFVDFDMLYGHRRDVPGYAAALEAFDRRLAEINRKLKPGDMVLMTADHGCDPTWRGTDHTRERVPIMAFGPGIRSRAIGIRDTYADIGETVAAHLGIAPGKHGRSFL</sequence>
<dbReference type="Gene3D" id="3.40.720.10">
    <property type="entry name" value="Alkaline Phosphatase, subunit A"/>
    <property type="match status" value="1"/>
</dbReference>
<dbReference type="PANTHER" id="PTHR21110:SF0">
    <property type="entry name" value="PHOSPHOPENTOMUTASE"/>
    <property type="match status" value="1"/>
</dbReference>
<dbReference type="EC" id="5.4.2.7" evidence="4 5"/>
<dbReference type="NCBIfam" id="TIGR01696">
    <property type="entry name" value="deoB"/>
    <property type="match status" value="1"/>
</dbReference>
<dbReference type="PIRSF" id="PIRSF001491">
    <property type="entry name" value="Ppentomutase"/>
    <property type="match status" value="1"/>
</dbReference>
<dbReference type="GO" id="GO:0008973">
    <property type="term" value="F:phosphopentomutase activity"/>
    <property type="evidence" value="ECO:0007669"/>
    <property type="project" value="UniProtKB-EC"/>
</dbReference>
<feature type="binding site" evidence="4">
    <location>
        <position position="347"/>
    </location>
    <ligand>
        <name>Mn(2+)</name>
        <dbReference type="ChEBI" id="CHEBI:29035"/>
        <label>1</label>
    </ligand>
</feature>
<comment type="function">
    <text evidence="4">Isomerase that catalyzes the conversion of deoxy-ribose 1-phosphate (dRib-1-P) and ribose 1-phosphate (Rib-1-P) to deoxy-ribose 5-phosphate (dRib-5-P) and ribose 5-phosphate (Rib-5-P), respectively.</text>
</comment>
<keyword evidence="2 4" id="KW-0479">Metal-binding</keyword>
<keyword evidence="3 4" id="KW-0464">Manganese</keyword>
<keyword evidence="4 7" id="KW-0413">Isomerase</keyword>
<evidence type="ECO:0000259" key="6">
    <source>
        <dbReference type="Pfam" id="PF01676"/>
    </source>
</evidence>
<dbReference type="InterPro" id="IPR010045">
    <property type="entry name" value="DeoB"/>
</dbReference>
<evidence type="ECO:0000313" key="8">
    <source>
        <dbReference type="Proteomes" id="UP000759443"/>
    </source>
</evidence>
<comment type="subcellular location">
    <subcellularLocation>
        <location evidence="4">Cytoplasm</location>
    </subcellularLocation>
</comment>
<evidence type="ECO:0000256" key="2">
    <source>
        <dbReference type="ARBA" id="ARBA00022723"/>
    </source>
</evidence>
<comment type="similarity">
    <text evidence="1 4">Belongs to the phosphopentomutase family.</text>
</comment>
<feature type="binding site" evidence="4">
    <location>
        <position position="310"/>
    </location>
    <ligand>
        <name>Mn(2+)</name>
        <dbReference type="ChEBI" id="CHEBI:29035"/>
        <label>2</label>
    </ligand>
</feature>
<evidence type="ECO:0000256" key="5">
    <source>
        <dbReference type="NCBIfam" id="TIGR01696"/>
    </source>
</evidence>
<dbReference type="SUPFAM" id="SSF143856">
    <property type="entry name" value="DeoB insert domain-like"/>
    <property type="match status" value="1"/>
</dbReference>
<feature type="binding site" evidence="4">
    <location>
        <position position="10"/>
    </location>
    <ligand>
        <name>Mn(2+)</name>
        <dbReference type="ChEBI" id="CHEBI:29035"/>
        <label>1</label>
    </ligand>
</feature>
<dbReference type="Gene3D" id="3.30.70.1250">
    <property type="entry name" value="Phosphopentomutase"/>
    <property type="match status" value="1"/>
</dbReference>
<comment type="catalytic activity">
    <reaction evidence="4">
        <text>2-deoxy-alpha-D-ribose 1-phosphate = 2-deoxy-D-ribose 5-phosphate</text>
        <dbReference type="Rhea" id="RHEA:27658"/>
        <dbReference type="ChEBI" id="CHEBI:57259"/>
        <dbReference type="ChEBI" id="CHEBI:62877"/>
        <dbReference type="EC" id="5.4.2.7"/>
    </reaction>
</comment>
<keyword evidence="8" id="KW-1185">Reference proteome</keyword>
<organism evidence="7 8">
    <name type="scientific">Rhizobium halophytocola</name>
    <dbReference type="NCBI Taxonomy" id="735519"/>
    <lineage>
        <taxon>Bacteria</taxon>
        <taxon>Pseudomonadati</taxon>
        <taxon>Pseudomonadota</taxon>
        <taxon>Alphaproteobacteria</taxon>
        <taxon>Hyphomicrobiales</taxon>
        <taxon>Rhizobiaceae</taxon>
        <taxon>Rhizobium/Agrobacterium group</taxon>
        <taxon>Rhizobium</taxon>
    </lineage>
</organism>
<evidence type="ECO:0000313" key="7">
    <source>
        <dbReference type="EMBL" id="MBP1851744.1"/>
    </source>
</evidence>
<dbReference type="NCBIfam" id="NF003766">
    <property type="entry name" value="PRK05362.1"/>
    <property type="match status" value="1"/>
</dbReference>
<feature type="binding site" evidence="4">
    <location>
        <position position="305"/>
    </location>
    <ligand>
        <name>Mn(2+)</name>
        <dbReference type="ChEBI" id="CHEBI:29035"/>
        <label>2</label>
    </ligand>
</feature>
<keyword evidence="4" id="KW-0963">Cytoplasm</keyword>
<name>A0ABS4E1C8_9HYPH</name>